<dbReference type="InterPro" id="IPR050819">
    <property type="entry name" value="Tripeptidyl-peptidase_I"/>
</dbReference>
<feature type="binding site" evidence="11">
    <location>
        <position position="548"/>
    </location>
    <ligand>
        <name>Ca(2+)</name>
        <dbReference type="ChEBI" id="CHEBI:29108"/>
    </ligand>
</feature>
<keyword evidence="6 11" id="KW-0479">Metal-binding</keyword>
<dbReference type="SUPFAM" id="SSF52743">
    <property type="entry name" value="Subtilisin-like"/>
    <property type="match status" value="1"/>
</dbReference>
<evidence type="ECO:0000256" key="10">
    <source>
        <dbReference type="ARBA" id="ARBA00023145"/>
    </source>
</evidence>
<feature type="active site" description="Charge relay system" evidence="11">
    <location>
        <position position="282"/>
    </location>
</feature>
<keyword evidence="7 11" id="KW-0378">Hydrolase</keyword>
<evidence type="ECO:0000313" key="15">
    <source>
        <dbReference type="Proteomes" id="UP001362999"/>
    </source>
</evidence>
<comment type="subcellular location">
    <subcellularLocation>
        <location evidence="3">Secreted</location>
        <location evidence="3">Extracellular space</location>
    </subcellularLocation>
</comment>
<keyword evidence="10" id="KW-0865">Zymogen</keyword>
<feature type="signal peptide" evidence="12">
    <location>
        <begin position="1"/>
        <end position="18"/>
    </location>
</feature>
<dbReference type="PANTHER" id="PTHR14218">
    <property type="entry name" value="PROTEASE S8 TRIPEPTIDYL PEPTIDASE I CLN2"/>
    <property type="match status" value="1"/>
</dbReference>
<keyword evidence="8 11" id="KW-0720">Serine protease</keyword>
<comment type="catalytic activity">
    <reaction evidence="1">
        <text>Release of an N-terminal tripeptide from a polypeptide.</text>
        <dbReference type="EC" id="3.4.14.10"/>
    </reaction>
</comment>
<keyword evidence="5 11" id="KW-0645">Protease</keyword>
<evidence type="ECO:0000256" key="1">
    <source>
        <dbReference type="ARBA" id="ARBA00001910"/>
    </source>
</evidence>
<dbReference type="InterPro" id="IPR030400">
    <property type="entry name" value="Sedolisin_dom"/>
</dbReference>
<dbReference type="GO" id="GO:0004252">
    <property type="term" value="F:serine-type endopeptidase activity"/>
    <property type="evidence" value="ECO:0007669"/>
    <property type="project" value="UniProtKB-UniRule"/>
</dbReference>
<keyword evidence="12" id="KW-0732">Signal</keyword>
<evidence type="ECO:0000256" key="5">
    <source>
        <dbReference type="ARBA" id="ARBA00022670"/>
    </source>
</evidence>
<keyword evidence="15" id="KW-1185">Reference proteome</keyword>
<feature type="non-terminal residue" evidence="14">
    <location>
        <position position="566"/>
    </location>
</feature>
<evidence type="ECO:0000256" key="4">
    <source>
        <dbReference type="ARBA" id="ARBA00012462"/>
    </source>
</evidence>
<comment type="cofactor">
    <cofactor evidence="11">
        <name>Ca(2+)</name>
        <dbReference type="ChEBI" id="CHEBI:29108"/>
    </cofactor>
    <text evidence="11">Binds 1 Ca(2+) ion per subunit.</text>
</comment>
<evidence type="ECO:0000256" key="2">
    <source>
        <dbReference type="ARBA" id="ARBA00002451"/>
    </source>
</evidence>
<dbReference type="SMART" id="SM00944">
    <property type="entry name" value="Pro-kuma_activ"/>
    <property type="match status" value="1"/>
</dbReference>
<dbReference type="Pfam" id="PF00082">
    <property type="entry name" value="Peptidase_S8"/>
    <property type="match status" value="1"/>
</dbReference>
<keyword evidence="9 11" id="KW-0106">Calcium</keyword>
<evidence type="ECO:0000256" key="11">
    <source>
        <dbReference type="PROSITE-ProRule" id="PRU01032"/>
    </source>
</evidence>
<dbReference type="SUPFAM" id="SSF54897">
    <property type="entry name" value="Protease propeptides/inhibitors"/>
    <property type="match status" value="1"/>
</dbReference>
<evidence type="ECO:0000256" key="12">
    <source>
        <dbReference type="SAM" id="SignalP"/>
    </source>
</evidence>
<name>A0AAW0CYE7_9AGAR</name>
<comment type="caution">
    <text evidence="14">The sequence shown here is derived from an EMBL/GenBank/DDBJ whole genome shotgun (WGS) entry which is preliminary data.</text>
</comment>
<dbReference type="PROSITE" id="PS00138">
    <property type="entry name" value="SUBTILASE_SER"/>
    <property type="match status" value="1"/>
</dbReference>
<evidence type="ECO:0000256" key="9">
    <source>
        <dbReference type="ARBA" id="ARBA00022837"/>
    </source>
</evidence>
<dbReference type="PANTHER" id="PTHR14218:SF15">
    <property type="entry name" value="TRIPEPTIDYL-PEPTIDASE 1"/>
    <property type="match status" value="1"/>
</dbReference>
<dbReference type="GO" id="GO:0006508">
    <property type="term" value="P:proteolysis"/>
    <property type="evidence" value="ECO:0007669"/>
    <property type="project" value="UniProtKB-KW"/>
</dbReference>
<dbReference type="InterPro" id="IPR015366">
    <property type="entry name" value="S53_propep"/>
</dbReference>
<evidence type="ECO:0000256" key="8">
    <source>
        <dbReference type="ARBA" id="ARBA00022825"/>
    </source>
</evidence>
<dbReference type="EMBL" id="JAWWNJ010000012">
    <property type="protein sequence ID" value="KAK7043520.1"/>
    <property type="molecule type" value="Genomic_DNA"/>
</dbReference>
<evidence type="ECO:0000256" key="3">
    <source>
        <dbReference type="ARBA" id="ARBA00004239"/>
    </source>
</evidence>
<feature type="active site" description="Charge relay system" evidence="11">
    <location>
        <position position="286"/>
    </location>
</feature>
<evidence type="ECO:0000259" key="13">
    <source>
        <dbReference type="PROSITE" id="PS51695"/>
    </source>
</evidence>
<evidence type="ECO:0000256" key="6">
    <source>
        <dbReference type="ARBA" id="ARBA00022723"/>
    </source>
</evidence>
<dbReference type="EC" id="3.4.14.10" evidence="4"/>
<dbReference type="PROSITE" id="PS51695">
    <property type="entry name" value="SEDOLISIN"/>
    <property type="match status" value="1"/>
</dbReference>
<dbReference type="GO" id="GO:0046872">
    <property type="term" value="F:metal ion binding"/>
    <property type="evidence" value="ECO:0007669"/>
    <property type="project" value="UniProtKB-UniRule"/>
</dbReference>
<evidence type="ECO:0000313" key="14">
    <source>
        <dbReference type="EMBL" id="KAK7043520.1"/>
    </source>
</evidence>
<dbReference type="AlphaFoldDB" id="A0AAW0CYE7"/>
<dbReference type="InterPro" id="IPR036852">
    <property type="entry name" value="Peptidase_S8/S53_dom_sf"/>
</dbReference>
<dbReference type="GO" id="GO:0005576">
    <property type="term" value="C:extracellular region"/>
    <property type="evidence" value="ECO:0007669"/>
    <property type="project" value="UniProtKB-SubCell"/>
</dbReference>
<sequence>MSLRKFLISVLSFTALSAGRMVLHESRTAAPTGFVNEGAAPNEKMLTLRVALASNNITGLESKLMSVSTPGSSEFRQWLSMEQVKEFVQPSPKTVAAFNAFASANGLEHTTISPNGDWVSITLPVSQANDLFGTNFQVFSHPSLKENIMRTLSVSLPSELVGHVDVIHPTTEFTEPNPRFAPFTSFSLDRRATPAASCNSSVATGVVTPACLQALYGIPTTPAADSSNTLLVTGYVGEFAQAADLSTFLALLRPDIPSTTTFNLLTADGGTNPQSPNQAGDEANLDVQYTTGVATEVPITFLSVGNNNFATALLDTTTFLDGVANPPSVMTTSYGSTESSFGSTMATKVCNGYMSLASRGISVVFASGDGGVRGNHDSASVCNNNNFMPVFPASCPFVTSVGSTQGFAPEKAINFTGGGFSNVFSAPSYQTAAVASFLETVPSNFRGTFNRGGRGYPDVALQGWNFEIVSGGSAGLVGGTSASSPSFAAIIALINDRLVAANKPVLGFLNPFLYSAASGAFTDITIGHNSGFVCPASSVAFDAAEGWDALTGLGTPIFEDLLAAAM</sequence>
<dbReference type="InterPro" id="IPR023828">
    <property type="entry name" value="Peptidase_S8_Ser-AS"/>
</dbReference>
<feature type="chain" id="PRO_5043575469" description="tripeptidyl-peptidase II" evidence="12">
    <location>
        <begin position="19"/>
        <end position="566"/>
    </location>
</feature>
<dbReference type="Proteomes" id="UP001362999">
    <property type="component" value="Unassembled WGS sequence"/>
</dbReference>
<organism evidence="14 15">
    <name type="scientific">Favolaschia claudopus</name>
    <dbReference type="NCBI Taxonomy" id="2862362"/>
    <lineage>
        <taxon>Eukaryota</taxon>
        <taxon>Fungi</taxon>
        <taxon>Dikarya</taxon>
        <taxon>Basidiomycota</taxon>
        <taxon>Agaricomycotina</taxon>
        <taxon>Agaricomycetes</taxon>
        <taxon>Agaricomycetidae</taxon>
        <taxon>Agaricales</taxon>
        <taxon>Marasmiineae</taxon>
        <taxon>Mycenaceae</taxon>
        <taxon>Favolaschia</taxon>
    </lineage>
</organism>
<gene>
    <name evidence="14" type="ORF">R3P38DRAFT_3441063</name>
</gene>
<comment type="function">
    <text evidence="2">Secreted tripeptidyl-peptidase which degrades proteins at acidic pHs and is involved in virulence.</text>
</comment>
<dbReference type="CDD" id="cd11377">
    <property type="entry name" value="Pro-peptidase_S53"/>
    <property type="match status" value="1"/>
</dbReference>
<feature type="domain" description="Peptidase S53" evidence="13">
    <location>
        <begin position="206"/>
        <end position="566"/>
    </location>
</feature>
<accession>A0AAW0CYE7</accession>
<feature type="binding site" evidence="11">
    <location>
        <position position="523"/>
    </location>
    <ligand>
        <name>Ca(2+)</name>
        <dbReference type="ChEBI" id="CHEBI:29108"/>
    </ligand>
</feature>
<feature type="binding site" evidence="11">
    <location>
        <position position="524"/>
    </location>
    <ligand>
        <name>Ca(2+)</name>
        <dbReference type="ChEBI" id="CHEBI:29108"/>
    </ligand>
</feature>
<feature type="binding site" evidence="11">
    <location>
        <position position="546"/>
    </location>
    <ligand>
        <name>Ca(2+)</name>
        <dbReference type="ChEBI" id="CHEBI:29108"/>
    </ligand>
</feature>
<protein>
    <recommendedName>
        <fullName evidence="4">tripeptidyl-peptidase II</fullName>
        <ecNumber evidence="4">3.4.14.10</ecNumber>
    </recommendedName>
</protein>
<dbReference type="GO" id="GO:0008240">
    <property type="term" value="F:tripeptidyl-peptidase activity"/>
    <property type="evidence" value="ECO:0007669"/>
    <property type="project" value="UniProtKB-EC"/>
</dbReference>
<reference evidence="14 15" key="1">
    <citation type="journal article" date="2024" name="J Genomics">
        <title>Draft genome sequencing and assembly of Favolaschia claudopus CIRM-BRFM 2984 isolated from oak limbs.</title>
        <authorList>
            <person name="Navarro D."/>
            <person name="Drula E."/>
            <person name="Chaduli D."/>
            <person name="Cazenave R."/>
            <person name="Ahrendt S."/>
            <person name="Wang J."/>
            <person name="Lipzen A."/>
            <person name="Daum C."/>
            <person name="Barry K."/>
            <person name="Grigoriev I.V."/>
            <person name="Favel A."/>
            <person name="Rosso M.N."/>
            <person name="Martin F."/>
        </authorList>
    </citation>
    <scope>NUCLEOTIDE SEQUENCE [LARGE SCALE GENOMIC DNA]</scope>
    <source>
        <strain evidence="14 15">CIRM-BRFM 2984</strain>
    </source>
</reference>
<evidence type="ECO:0000256" key="7">
    <source>
        <dbReference type="ARBA" id="ARBA00022801"/>
    </source>
</evidence>
<proteinExistence type="predicted"/>
<dbReference type="InterPro" id="IPR000209">
    <property type="entry name" value="Peptidase_S8/S53_dom"/>
</dbReference>
<dbReference type="Gene3D" id="3.40.50.200">
    <property type="entry name" value="Peptidase S8/S53 domain"/>
    <property type="match status" value="1"/>
</dbReference>
<dbReference type="Pfam" id="PF09286">
    <property type="entry name" value="Pro-kuma_activ"/>
    <property type="match status" value="1"/>
</dbReference>
<feature type="active site" description="Charge relay system" evidence="11">
    <location>
        <position position="481"/>
    </location>
</feature>
<dbReference type="CDD" id="cd04056">
    <property type="entry name" value="Peptidases_S53"/>
    <property type="match status" value="1"/>
</dbReference>